<sequence length="394" mass="43805">MSSSFKKAQSPAPEAKSPKGKEKSPTPGPASPAGKKSPTPGPAKSPTPAPTSPVADESSEPVGLLSGAHWGQQELDEDNDSTLGSDAESSTASITSSILHYRDVLGRTYHSDSVTDTEYWGPNDAKANEMLDIFHATLVRLFDGKLYTSPLNEKEIENAIDIGTGTGVWAIDFADDHPNCNVIGTDISPIQPSWVPPNARFLIDDATKEWTYEENYFDFIHLRFMTGIIKDWDALYKEAYRCCKPGGWIEQLDCDAGWYCFDGTMAKTSAMAQWGPIWKEVGRKTGLEFHVVSSDTMEKGMENAGFTNITSEDYYVPGTPWSDDPKMKQLGLYQSVALTHDIEGFLVYFMPNYMGWTPKEVANYATALRREFREAKIHSNIRWRMVRAQKPLDA</sequence>
<evidence type="ECO:0000313" key="4">
    <source>
        <dbReference type="Proteomes" id="UP001278500"/>
    </source>
</evidence>
<dbReference type="SUPFAM" id="SSF53335">
    <property type="entry name" value="S-adenosyl-L-methionine-dependent methyltransferases"/>
    <property type="match status" value="1"/>
</dbReference>
<evidence type="ECO:0000313" key="3">
    <source>
        <dbReference type="EMBL" id="KAK3348395.1"/>
    </source>
</evidence>
<keyword evidence="3" id="KW-0808">Transferase</keyword>
<dbReference type="InterPro" id="IPR029063">
    <property type="entry name" value="SAM-dependent_MTases_sf"/>
</dbReference>
<dbReference type="AlphaFoldDB" id="A0AAE0MTA8"/>
<evidence type="ECO:0000256" key="2">
    <source>
        <dbReference type="SAM" id="MobiDB-lite"/>
    </source>
</evidence>
<dbReference type="RefSeq" id="XP_062683477.1">
    <property type="nucleotide sequence ID" value="XM_062828790.1"/>
</dbReference>
<comment type="caution">
    <text evidence="3">The sequence shown here is derived from an EMBL/GenBank/DDBJ whole genome shotgun (WGS) entry which is preliminary data.</text>
</comment>
<name>A0AAE0MTA8_9PEZI</name>
<accession>A0AAE0MTA8</accession>
<dbReference type="EMBL" id="JAUEPP010000003">
    <property type="protein sequence ID" value="KAK3348395.1"/>
    <property type="molecule type" value="Genomic_DNA"/>
</dbReference>
<keyword evidence="4" id="KW-1185">Reference proteome</keyword>
<dbReference type="CDD" id="cd02440">
    <property type="entry name" value="AdoMet_MTases"/>
    <property type="match status" value="1"/>
</dbReference>
<dbReference type="PANTHER" id="PTHR43591:SF10">
    <property type="entry name" value="ABC TRANSMEMBRANE TYPE-1 DOMAIN-CONTAINING PROTEIN-RELATED"/>
    <property type="match status" value="1"/>
</dbReference>
<feature type="compositionally biased region" description="Pro residues" evidence="2">
    <location>
        <begin position="39"/>
        <end position="51"/>
    </location>
</feature>
<dbReference type="GO" id="GO:0008168">
    <property type="term" value="F:methyltransferase activity"/>
    <property type="evidence" value="ECO:0007669"/>
    <property type="project" value="UniProtKB-KW"/>
</dbReference>
<dbReference type="GeneID" id="87865944"/>
<dbReference type="Pfam" id="PF13489">
    <property type="entry name" value="Methyltransf_23"/>
    <property type="match status" value="1"/>
</dbReference>
<dbReference type="GO" id="GO:0032259">
    <property type="term" value="P:methylation"/>
    <property type="evidence" value="ECO:0007669"/>
    <property type="project" value="UniProtKB-KW"/>
</dbReference>
<reference evidence="3" key="2">
    <citation type="submission" date="2023-06" db="EMBL/GenBank/DDBJ databases">
        <authorList>
            <consortium name="Lawrence Berkeley National Laboratory"/>
            <person name="Haridas S."/>
            <person name="Hensen N."/>
            <person name="Bonometti L."/>
            <person name="Westerberg I."/>
            <person name="Brannstrom I.O."/>
            <person name="Guillou S."/>
            <person name="Cros-Aarteil S."/>
            <person name="Calhoun S."/>
            <person name="Kuo A."/>
            <person name="Mondo S."/>
            <person name="Pangilinan J."/>
            <person name="Riley R."/>
            <person name="Labutti K."/>
            <person name="Andreopoulos B."/>
            <person name="Lipzen A."/>
            <person name="Chen C."/>
            <person name="Yanf M."/>
            <person name="Daum C."/>
            <person name="Ng V."/>
            <person name="Clum A."/>
            <person name="Steindorff A."/>
            <person name="Ohm R."/>
            <person name="Martin F."/>
            <person name="Silar P."/>
            <person name="Natvig D."/>
            <person name="Lalanne C."/>
            <person name="Gautier V."/>
            <person name="Ament-Velasquez S.L."/>
            <person name="Kruys A."/>
            <person name="Hutchinson M.I."/>
            <person name="Powell A.J."/>
            <person name="Barry K."/>
            <person name="Miller A.N."/>
            <person name="Grigoriev I.V."/>
            <person name="Debuchy R."/>
            <person name="Gladieux P."/>
            <person name="Thoren M.H."/>
            <person name="Johannesson H."/>
        </authorList>
    </citation>
    <scope>NUCLEOTIDE SEQUENCE</scope>
    <source>
        <strain evidence="3">CBS 560.94</strain>
    </source>
</reference>
<feature type="region of interest" description="Disordered" evidence="2">
    <location>
        <begin position="1"/>
        <end position="64"/>
    </location>
</feature>
<keyword evidence="3" id="KW-0489">Methyltransferase</keyword>
<evidence type="ECO:0000256" key="1">
    <source>
        <dbReference type="ARBA" id="ARBA00038158"/>
    </source>
</evidence>
<dbReference type="Proteomes" id="UP001278500">
    <property type="component" value="Unassembled WGS sequence"/>
</dbReference>
<protein>
    <submittedName>
        <fullName evidence="3">S-adenosyl-L-methionine-dependent methyltransferase</fullName>
    </submittedName>
</protein>
<dbReference type="Gene3D" id="3.40.50.150">
    <property type="entry name" value="Vaccinia Virus protein VP39"/>
    <property type="match status" value="1"/>
</dbReference>
<gene>
    <name evidence="3" type="ORF">B0H65DRAFT_523301</name>
</gene>
<proteinExistence type="inferred from homology"/>
<comment type="similarity">
    <text evidence="1">Belongs to the methyltransferase superfamily. LaeA methyltransferase family.</text>
</comment>
<dbReference type="PANTHER" id="PTHR43591">
    <property type="entry name" value="METHYLTRANSFERASE"/>
    <property type="match status" value="1"/>
</dbReference>
<organism evidence="3 4">
    <name type="scientific">Neurospora tetraspora</name>
    <dbReference type="NCBI Taxonomy" id="94610"/>
    <lineage>
        <taxon>Eukaryota</taxon>
        <taxon>Fungi</taxon>
        <taxon>Dikarya</taxon>
        <taxon>Ascomycota</taxon>
        <taxon>Pezizomycotina</taxon>
        <taxon>Sordariomycetes</taxon>
        <taxon>Sordariomycetidae</taxon>
        <taxon>Sordariales</taxon>
        <taxon>Sordariaceae</taxon>
        <taxon>Neurospora</taxon>
    </lineage>
</organism>
<reference evidence="3" key="1">
    <citation type="journal article" date="2023" name="Mol. Phylogenet. Evol.">
        <title>Genome-scale phylogeny and comparative genomics of the fungal order Sordariales.</title>
        <authorList>
            <person name="Hensen N."/>
            <person name="Bonometti L."/>
            <person name="Westerberg I."/>
            <person name="Brannstrom I.O."/>
            <person name="Guillou S."/>
            <person name="Cros-Aarteil S."/>
            <person name="Calhoun S."/>
            <person name="Haridas S."/>
            <person name="Kuo A."/>
            <person name="Mondo S."/>
            <person name="Pangilinan J."/>
            <person name="Riley R."/>
            <person name="LaButti K."/>
            <person name="Andreopoulos B."/>
            <person name="Lipzen A."/>
            <person name="Chen C."/>
            <person name="Yan M."/>
            <person name="Daum C."/>
            <person name="Ng V."/>
            <person name="Clum A."/>
            <person name="Steindorff A."/>
            <person name="Ohm R.A."/>
            <person name="Martin F."/>
            <person name="Silar P."/>
            <person name="Natvig D.O."/>
            <person name="Lalanne C."/>
            <person name="Gautier V."/>
            <person name="Ament-Velasquez S.L."/>
            <person name="Kruys A."/>
            <person name="Hutchinson M.I."/>
            <person name="Powell A.J."/>
            <person name="Barry K."/>
            <person name="Miller A.N."/>
            <person name="Grigoriev I.V."/>
            <person name="Debuchy R."/>
            <person name="Gladieux P."/>
            <person name="Hiltunen Thoren M."/>
            <person name="Johannesson H."/>
        </authorList>
    </citation>
    <scope>NUCLEOTIDE SEQUENCE</scope>
    <source>
        <strain evidence="3">CBS 560.94</strain>
    </source>
</reference>